<comment type="caution">
    <text evidence="2">The sequence shown here is derived from an EMBL/GenBank/DDBJ whole genome shotgun (WGS) entry which is preliminary data.</text>
</comment>
<feature type="chain" id="PRO_5029692690" evidence="1">
    <location>
        <begin position="19"/>
        <end position="263"/>
    </location>
</feature>
<proteinExistence type="predicted"/>
<name>A0A7K3WNA3_9FLAO</name>
<keyword evidence="3" id="KW-1185">Reference proteome</keyword>
<reference evidence="2 3" key="1">
    <citation type="submission" date="2020-02" db="EMBL/GenBank/DDBJ databases">
        <title>Out from the shadows clarifying the taxonomy of the family Cryomorphaceae and related taxa by utilizing the GTDB taxonomic framework.</title>
        <authorList>
            <person name="Bowman J.P."/>
        </authorList>
    </citation>
    <scope>NUCLEOTIDE SEQUENCE [LARGE SCALE GENOMIC DNA]</scope>
    <source>
        <strain evidence="2 3">QSSC 1-22</strain>
    </source>
</reference>
<gene>
    <name evidence="2" type="ORF">G3O08_03060</name>
</gene>
<dbReference type="Pfam" id="PF04338">
    <property type="entry name" value="DUF481"/>
    <property type="match status" value="1"/>
</dbReference>
<protein>
    <submittedName>
        <fullName evidence="2">DUF481 domain-containing protein</fullName>
    </submittedName>
</protein>
<dbReference type="AlphaFoldDB" id="A0A7K3WNA3"/>
<evidence type="ECO:0000313" key="3">
    <source>
        <dbReference type="Proteomes" id="UP000486602"/>
    </source>
</evidence>
<evidence type="ECO:0000313" key="2">
    <source>
        <dbReference type="EMBL" id="NEN22481.1"/>
    </source>
</evidence>
<dbReference type="InterPro" id="IPR007433">
    <property type="entry name" value="DUF481"/>
</dbReference>
<accession>A0A7K3WNA3</accession>
<dbReference type="RefSeq" id="WP_163283207.1">
    <property type="nucleotide sequence ID" value="NZ_JAAGVY010000003.1"/>
</dbReference>
<keyword evidence="1" id="KW-0732">Signal</keyword>
<dbReference type="EMBL" id="JAAGVY010000003">
    <property type="protein sequence ID" value="NEN22481.1"/>
    <property type="molecule type" value="Genomic_DNA"/>
</dbReference>
<dbReference type="Proteomes" id="UP000486602">
    <property type="component" value="Unassembled WGS sequence"/>
</dbReference>
<organism evidence="2 3">
    <name type="scientific">Cryomorpha ignava</name>
    <dbReference type="NCBI Taxonomy" id="101383"/>
    <lineage>
        <taxon>Bacteria</taxon>
        <taxon>Pseudomonadati</taxon>
        <taxon>Bacteroidota</taxon>
        <taxon>Flavobacteriia</taxon>
        <taxon>Flavobacteriales</taxon>
        <taxon>Cryomorphaceae</taxon>
        <taxon>Cryomorpha</taxon>
    </lineage>
</organism>
<feature type="signal peptide" evidence="1">
    <location>
        <begin position="1"/>
        <end position="18"/>
    </location>
</feature>
<sequence>MKYIFALIFLSFSFSAFSQILNIEKARLDSLEKGRAYRINFETKFNFYNRSASSEEQARFTTLTNELNAVFAPNKHAYIALGNLAYTENNSETILNNGYFHLRTNFNYKKRWSQEAYGQMQYDNFRGLSDRYILGVAIRWRAYQSNKLTLAIGSGPMYENEIWRRPNEEGVEDVSFIKLSTYLIVRWDISDNVYFNTTFYHQVGYDDSIDAARNRLSSNTNFNFKLSKFLSFTTSIAMAYEDKPIIPITKFIYGVENGLTLTF</sequence>
<evidence type="ECO:0000256" key="1">
    <source>
        <dbReference type="SAM" id="SignalP"/>
    </source>
</evidence>